<accession>A0A1E1XUR3</accession>
<name>A0A1E1XUR3_AMBSC</name>
<protein>
    <submittedName>
        <fullName evidence="2">Putative secreted protein</fullName>
    </submittedName>
</protein>
<proteinExistence type="evidence at transcript level"/>
<keyword evidence="1" id="KW-0732">Signal</keyword>
<evidence type="ECO:0000313" key="2">
    <source>
        <dbReference type="EMBL" id="JAU03038.1"/>
    </source>
</evidence>
<organism evidence="2">
    <name type="scientific">Amblyomma sculptum</name>
    <name type="common">Tick</name>
    <dbReference type="NCBI Taxonomy" id="1581419"/>
    <lineage>
        <taxon>Eukaryota</taxon>
        <taxon>Metazoa</taxon>
        <taxon>Ecdysozoa</taxon>
        <taxon>Arthropoda</taxon>
        <taxon>Chelicerata</taxon>
        <taxon>Arachnida</taxon>
        <taxon>Acari</taxon>
        <taxon>Parasitiformes</taxon>
        <taxon>Ixodida</taxon>
        <taxon>Ixodoidea</taxon>
        <taxon>Ixodidae</taxon>
        <taxon>Amblyomminae</taxon>
        <taxon>Amblyomma</taxon>
    </lineage>
</organism>
<reference evidence="2" key="2">
    <citation type="journal article" date="2017" name="Front. Cell. Infect. Microbiol.">
        <title>Analysis of the Salivary Gland Transcriptome of Unfed and Partially Fed Amblyomma sculptum Ticks and Descriptive Proteome of the Saliva.</title>
        <authorList>
            <person name="Esteves E."/>
            <person name="Maruyama S.R."/>
            <person name="Kawahara R."/>
            <person name="Fujita A."/>
            <person name="Martins L.A."/>
            <person name="Righi A.A."/>
            <person name="Costa F.B."/>
            <person name="Palmisano G."/>
            <person name="Labruna M.B."/>
            <person name="Sa-Nunes A."/>
            <person name="Ribeiro J.M.C."/>
            <person name="Fogaca A.C."/>
        </authorList>
    </citation>
    <scope>NUCLEOTIDE SEQUENCE</scope>
</reference>
<feature type="non-terminal residue" evidence="2">
    <location>
        <position position="81"/>
    </location>
</feature>
<evidence type="ECO:0000256" key="1">
    <source>
        <dbReference type="SAM" id="SignalP"/>
    </source>
</evidence>
<dbReference type="SUPFAM" id="SSF57603">
    <property type="entry name" value="FnI-like domain"/>
    <property type="match status" value="1"/>
</dbReference>
<reference evidence="2" key="1">
    <citation type="submission" date="2016-09" db="EMBL/GenBank/DDBJ databases">
        <authorList>
            <person name="Capua I."/>
            <person name="De Benedictis P."/>
            <person name="Joannis T."/>
            <person name="Lombin L.H."/>
            <person name="Cattoli G."/>
        </authorList>
    </citation>
    <scope>NUCLEOTIDE SEQUENCE</scope>
</reference>
<feature type="signal peptide" evidence="1">
    <location>
        <begin position="1"/>
        <end position="15"/>
    </location>
</feature>
<feature type="chain" id="PRO_5013108344" evidence="1">
    <location>
        <begin position="16"/>
        <end position="81"/>
    </location>
</feature>
<dbReference type="EMBL" id="GFAA01000397">
    <property type="protein sequence ID" value="JAU03038.1"/>
    <property type="molecule type" value="mRNA"/>
</dbReference>
<sequence length="81" mass="9142">MLTAVLCIMSFETLAELTDVKLTFEKGGCIVDGIKMSHGDTGRTSGCLFFICDGKRHQIILKGCPPTYEDFVRYELYDNKR</sequence>
<dbReference type="AlphaFoldDB" id="A0A1E1XUR3"/>